<proteinExistence type="predicted"/>
<dbReference type="Proteomes" id="UP000033358">
    <property type="component" value="Unassembled WGS sequence"/>
</dbReference>
<comment type="caution">
    <text evidence="1">The sequence shown here is derived from an EMBL/GenBank/DDBJ whole genome shotgun (WGS) entry which is preliminary data.</text>
</comment>
<name>A0A0F5MP19_9RICK</name>
<evidence type="ECO:0000313" key="2">
    <source>
        <dbReference type="Proteomes" id="UP000033358"/>
    </source>
</evidence>
<keyword evidence="2" id="KW-1185">Reference proteome</keyword>
<protein>
    <submittedName>
        <fullName evidence="1">Uncharacterized protein</fullName>
    </submittedName>
</protein>
<sequence length="271" mass="30475">MSDNGLTPSQQCFQDKLLNRKNDLVLQYQKYVIMHNTTSSLISEYKSLDLDKVIDNLYRVTSKITPFGESGKCLFWNKIAQKAATGIFTSYQNEASVSSPLSLVDGMEVNIDGNMVQLNAKDLDLYYLDSNNVNAKVTDMYLDFNSNSYFEIKNPDLITYQADQYNFLELNTTKMFDAIMPVVQTAMIKEVNDCSLNGPISQILDHANNLVLMHSSASDNLAILIPKLECYNTLFNSNLDRSAVEMLPCYNQALIDCNGAAVEAKFLEVEL</sequence>
<organism evidence="1 2">
    <name type="scientific">Candidatus Arcanibacter lacustris</name>
    <dbReference type="NCBI Taxonomy" id="1607817"/>
    <lineage>
        <taxon>Bacteria</taxon>
        <taxon>Pseudomonadati</taxon>
        <taxon>Pseudomonadota</taxon>
        <taxon>Alphaproteobacteria</taxon>
        <taxon>Rickettsiales</taxon>
        <taxon>Candidatus Arcanibacter</taxon>
    </lineage>
</organism>
<dbReference type="AlphaFoldDB" id="A0A0F5MP19"/>
<evidence type="ECO:0000313" key="1">
    <source>
        <dbReference type="EMBL" id="KKB96578.1"/>
    </source>
</evidence>
<gene>
    <name evidence="1" type="ORF">SZ25_00321</name>
</gene>
<reference evidence="1 2" key="1">
    <citation type="submission" date="2015-02" db="EMBL/GenBank/DDBJ databases">
        <title>Single cell genomics of a rare environmental alphaproteobacterium provides unique insights into Rickettsiaceae evolution.</title>
        <authorList>
            <person name="Martijn J."/>
            <person name="Schulz F."/>
            <person name="Zaremba-Niedzwiedzka K."/>
            <person name="Viklund J."/>
            <person name="Stepanauskas R."/>
            <person name="Andersson S.G.E."/>
            <person name="Horn M."/>
            <person name="Guy L."/>
            <person name="Ettema T.J.G."/>
        </authorList>
    </citation>
    <scope>NUCLEOTIDE SEQUENCE [LARGE SCALE GENOMIC DNA]</scope>
    <source>
        <strain evidence="1 2">SCGC AAA041-L04</strain>
    </source>
</reference>
<accession>A0A0F5MP19</accession>
<dbReference type="EMBL" id="JYHA01000051">
    <property type="protein sequence ID" value="KKB96578.1"/>
    <property type="molecule type" value="Genomic_DNA"/>
</dbReference>